<feature type="domain" description="Peptidase C14 caspase" evidence="1">
    <location>
        <begin position="581"/>
        <end position="810"/>
    </location>
</feature>
<gene>
    <name evidence="2" type="ORF">F7D90_11345</name>
</gene>
<evidence type="ECO:0000313" key="3">
    <source>
        <dbReference type="Proteomes" id="UP000420707"/>
    </source>
</evidence>
<dbReference type="Pfam" id="PF00656">
    <property type="entry name" value="Peptidase_C14"/>
    <property type="match status" value="1"/>
</dbReference>
<dbReference type="InterPro" id="IPR029030">
    <property type="entry name" value="Caspase-like_dom_sf"/>
</dbReference>
<dbReference type="SUPFAM" id="SSF52129">
    <property type="entry name" value="Caspase-like"/>
    <property type="match status" value="1"/>
</dbReference>
<dbReference type="GO" id="GO:0004197">
    <property type="term" value="F:cysteine-type endopeptidase activity"/>
    <property type="evidence" value="ECO:0007669"/>
    <property type="project" value="InterPro"/>
</dbReference>
<dbReference type="InterPro" id="IPR032774">
    <property type="entry name" value="WG_beta_rep"/>
</dbReference>
<protein>
    <recommendedName>
        <fullName evidence="1">Peptidase C14 caspase domain-containing protein</fullName>
    </recommendedName>
</protein>
<dbReference type="Proteomes" id="UP000420707">
    <property type="component" value="Unassembled WGS sequence"/>
</dbReference>
<dbReference type="GO" id="GO:0006508">
    <property type="term" value="P:proteolysis"/>
    <property type="evidence" value="ECO:0007669"/>
    <property type="project" value="InterPro"/>
</dbReference>
<dbReference type="Gene3D" id="3.40.50.1460">
    <property type="match status" value="1"/>
</dbReference>
<dbReference type="Pfam" id="PF14903">
    <property type="entry name" value="WG_beta_rep"/>
    <property type="match status" value="6"/>
</dbReference>
<dbReference type="EMBL" id="VZCR01000072">
    <property type="protein sequence ID" value="MQN32529.1"/>
    <property type="molecule type" value="Genomic_DNA"/>
</dbReference>
<dbReference type="PANTHER" id="PTHR37841:SF1">
    <property type="entry name" value="DUF3298 DOMAIN-CONTAINING PROTEIN"/>
    <property type="match status" value="1"/>
</dbReference>
<dbReference type="InterPro" id="IPR011600">
    <property type="entry name" value="Pept_C14_caspase"/>
</dbReference>
<organism evidence="2 3">
    <name type="scientific">Segatella copri</name>
    <dbReference type="NCBI Taxonomy" id="165179"/>
    <lineage>
        <taxon>Bacteria</taxon>
        <taxon>Pseudomonadati</taxon>
        <taxon>Bacteroidota</taxon>
        <taxon>Bacteroidia</taxon>
        <taxon>Bacteroidales</taxon>
        <taxon>Prevotellaceae</taxon>
        <taxon>Segatella</taxon>
    </lineage>
</organism>
<reference evidence="3" key="1">
    <citation type="submission" date="2019-09" db="EMBL/GenBank/DDBJ databases">
        <title>Distinct polysaccharide growth profiles of human intestinal Prevotella copri isolates.</title>
        <authorList>
            <person name="Fehlner-Peach H."/>
            <person name="Magnabosco C."/>
            <person name="Raghavan V."/>
            <person name="Scher J.U."/>
            <person name="Tett A."/>
            <person name="Cox L.M."/>
            <person name="Gottsegen C."/>
            <person name="Watters A."/>
            <person name="Wiltshire- Gordon J.D."/>
            <person name="Segata N."/>
            <person name="Bonneau R."/>
            <person name="Littman D.R."/>
        </authorList>
    </citation>
    <scope>NUCLEOTIDE SEQUENCE [LARGE SCALE GENOMIC DNA]</scope>
    <source>
        <strain evidence="3">iAP146</strain>
    </source>
</reference>
<comment type="caution">
    <text evidence="2">The sequence shown here is derived from an EMBL/GenBank/DDBJ whole genome shotgun (WGS) entry which is preliminary data.</text>
</comment>
<dbReference type="PANTHER" id="PTHR37841">
    <property type="entry name" value="GLR2918 PROTEIN"/>
    <property type="match status" value="1"/>
</dbReference>
<proteinExistence type="predicted"/>
<name>A0AAW9TIY1_9BACT</name>
<evidence type="ECO:0000313" key="2">
    <source>
        <dbReference type="EMBL" id="MQN32529.1"/>
    </source>
</evidence>
<evidence type="ECO:0000259" key="1">
    <source>
        <dbReference type="Pfam" id="PF00656"/>
    </source>
</evidence>
<sequence length="822" mass="93978">MKKAICIIVLLMNFIFSYSQDFNKMLFPLCDQSSKLWGCVDIKGNTVIPFKYKDLWGRTFFSSQLEDGSWFERSAYIDEEERFLPYTLGWGWVADENKNTISYYGKQILSYEIKDISSDKYIIIKQNGKFGALDSIGNNVIPCVYDYIILNHENMKLFHDEGLADVLKNNKMGCVDKNGKIVIPCIYDNNILNLGRYDGVIHAQKDDEKVMLDMKGHVISTKTPTEWVICPGAEENDSRELICVEKNGKHGCIDKNGKLVIPFISDTHIFFNNNGNYAAISQGGNREKNDLGKFGYINRKGEIVIPCKYYLASKFLGEYAIVETPENPSNNYGYNLEIIDEKGDSKYRTYVEIYGYHYFETDFLNEQSISYDTFSLSSNGFFCEKRKDGGFFFKYVKGYGSGYEDLENQVFDKLSDFGEFKEGLALVEKNGLKWFVNKYGKNILYDKFDDIGTISIDAVGNVQKTLVLNKRFLISKKNDLYGIVDLEREKVVTQCIYETVGRYMGEELGDTYGQNLIHHNMVKVKRNGKYGYVNLDTGEEVIPCEYNSTTARFKKYQYLYNNQKSNIDENIPVCKTSNNKCYAVIIANEKYTREQNVPYAMNDGKTFSEYCKKTLGIPTDNIHYAENATLNDIKYHLAWLKNQTKLNGDDTKVIFYYAGHGIPNESDRTSYILPIDGFSFDTNTGYSLKDLYNELGNLPAKNIIAFIDACFSGAQRNEQANAEARRVAIKAKPDTPTGKLVVFSASQGDESALPYDKERHGMFTYYLLKKLQETSGNTSLGELTDYVKAEVSKQAFKDKNKTQTPSVYNSSELEDWRNITLK</sequence>
<accession>A0AAW9TIY1</accession>
<dbReference type="AlphaFoldDB" id="A0AAW9TIY1"/>
<dbReference type="RefSeq" id="WP_153085148.1">
    <property type="nucleotide sequence ID" value="NZ_VZAM01000014.1"/>
</dbReference>